<reference evidence="6" key="1">
    <citation type="submission" date="2018-12" db="EMBL/GenBank/DDBJ databases">
        <title>Draft genome sequence of Flaovobacterium columnare BGFS27 isolated from channel catfish in Alabama.</title>
        <authorList>
            <person name="Cai W."/>
            <person name="Arias C."/>
        </authorList>
    </citation>
    <scope>NUCLEOTIDE SEQUENCE [LARGE SCALE GENOMIC DNA]</scope>
    <source>
        <strain evidence="6">BGFS27</strain>
    </source>
</reference>
<dbReference type="Pfam" id="PF04493">
    <property type="entry name" value="Endonuclease_5"/>
    <property type="match status" value="1"/>
</dbReference>
<dbReference type="CDD" id="cd06559">
    <property type="entry name" value="Endonuclease_V"/>
    <property type="match status" value="1"/>
</dbReference>
<keyword evidence="2" id="KW-0963">Cytoplasm</keyword>
<dbReference type="GO" id="GO:0016891">
    <property type="term" value="F:RNA endonuclease activity producing 5'-phosphomonoesters, hydrolytic mechanism"/>
    <property type="evidence" value="ECO:0007669"/>
    <property type="project" value="TreeGrafter"/>
</dbReference>
<keyword evidence="4 6" id="KW-0255">Endonuclease</keyword>
<dbReference type="PANTHER" id="PTHR28511">
    <property type="entry name" value="ENDONUCLEASE V"/>
    <property type="match status" value="1"/>
</dbReference>
<evidence type="ECO:0000256" key="4">
    <source>
        <dbReference type="ARBA" id="ARBA00022759"/>
    </source>
</evidence>
<dbReference type="GO" id="GO:0043737">
    <property type="term" value="F:deoxyribonuclease V activity"/>
    <property type="evidence" value="ECO:0007669"/>
    <property type="project" value="TreeGrafter"/>
</dbReference>
<dbReference type="GO" id="GO:0003727">
    <property type="term" value="F:single-stranded RNA binding"/>
    <property type="evidence" value="ECO:0007669"/>
    <property type="project" value="TreeGrafter"/>
</dbReference>
<keyword evidence="5" id="KW-0378">Hydrolase</keyword>
<dbReference type="RefSeq" id="WP_127821744.1">
    <property type="nucleotide sequence ID" value="NZ_RWGX02000014.1"/>
</dbReference>
<dbReference type="EMBL" id="RWGX01000003">
    <property type="protein sequence ID" value="RVU89025.1"/>
    <property type="molecule type" value="Genomic_DNA"/>
</dbReference>
<evidence type="ECO:0000313" key="6">
    <source>
        <dbReference type="EMBL" id="RVU89025.1"/>
    </source>
</evidence>
<dbReference type="GO" id="GO:0005737">
    <property type="term" value="C:cytoplasm"/>
    <property type="evidence" value="ECO:0007669"/>
    <property type="project" value="UniProtKB-SubCell"/>
</dbReference>
<sequence length="427" mass="49621">MMEKLYPQDDFEKFIIDDENKGLLKNNNKLFSGIRETFSDEIGYYGRDKFCNGVPHGIYFSNRLNDNKISRSIHIYIYGEDRFCFTFSNLDCNISIYNLSYQNDILIDDFYCKNGNKGYNAKFSELFSKDDLDYNKLLVENQDIIDEYFEIQYDIYSIGTFIDVSRDKAQYTKVMNAYLVSMDMQKYLGKTIPDTFMEKFVWQEEQIGKTINEDQLSTDVQFIGGVTVAYHDITQVIVAVITVMNVNSQEIVDQAIYTEDRINMHIPDVFGFNETIWAIKAFEKLTIKPQLIFCDGHGIEHPKNMGFATFLGIQLDIPTIGCAKKRLVGYYKKEDLGDKRADRIELIFDQKVVGKALRTKENSNPIYVSLGHKVSLQTSIDWVLKTTQSTRLPFVLEKAIEIARQQMPEQFRIDFMNDEPNEYGIIK</sequence>
<dbReference type="GO" id="GO:0006281">
    <property type="term" value="P:DNA repair"/>
    <property type="evidence" value="ECO:0007669"/>
    <property type="project" value="InterPro"/>
</dbReference>
<protein>
    <submittedName>
        <fullName evidence="6">Endonuclease V</fullName>
    </submittedName>
</protein>
<organism evidence="6">
    <name type="scientific">Flavobacterium columnare</name>
    <dbReference type="NCBI Taxonomy" id="996"/>
    <lineage>
        <taxon>Bacteria</taxon>
        <taxon>Pseudomonadati</taxon>
        <taxon>Bacteroidota</taxon>
        <taxon>Flavobacteriia</taxon>
        <taxon>Flavobacteriales</taxon>
        <taxon>Flavobacteriaceae</taxon>
        <taxon>Flavobacterium</taxon>
    </lineage>
</organism>
<comment type="caution">
    <text evidence="6">The sequence shown here is derived from an EMBL/GenBank/DDBJ whole genome shotgun (WGS) entry which is preliminary data.</text>
</comment>
<evidence type="ECO:0000256" key="3">
    <source>
        <dbReference type="ARBA" id="ARBA00022722"/>
    </source>
</evidence>
<evidence type="ECO:0000256" key="2">
    <source>
        <dbReference type="ARBA" id="ARBA00022490"/>
    </source>
</evidence>
<proteinExistence type="predicted"/>
<dbReference type="Gene3D" id="3.30.2170.10">
    <property type="entry name" value="archaeoglobus fulgidus dsm 4304 superfamily"/>
    <property type="match status" value="1"/>
</dbReference>
<dbReference type="AlphaFoldDB" id="A0AA94F1I9"/>
<comment type="subcellular location">
    <subcellularLocation>
        <location evidence="1">Cytoplasm</location>
    </subcellularLocation>
</comment>
<evidence type="ECO:0000256" key="1">
    <source>
        <dbReference type="ARBA" id="ARBA00004496"/>
    </source>
</evidence>
<gene>
    <name evidence="6" type="ORF">EJB19_02495</name>
</gene>
<name>A0AA94F1I9_9FLAO</name>
<evidence type="ECO:0000256" key="5">
    <source>
        <dbReference type="ARBA" id="ARBA00022801"/>
    </source>
</evidence>
<dbReference type="PANTHER" id="PTHR28511:SF1">
    <property type="entry name" value="ENDONUCLEASE V"/>
    <property type="match status" value="1"/>
</dbReference>
<dbReference type="InterPro" id="IPR007581">
    <property type="entry name" value="Endonuclease-V"/>
</dbReference>
<keyword evidence="3" id="KW-0540">Nuclease</keyword>
<accession>A0AA94F1I9</accession>